<sequence>MSQNRLTENIFLLNILDFNKRVIKKSMKSSNNIGRFVWKRTRKYVLYTKRETVTIKNVKK</sequence>
<proteinExistence type="predicted"/>
<reference evidence="1" key="1">
    <citation type="journal article" date="2020" name="Ecol. Evol.">
        <title>Genome structure and content of the rice root-knot nematode (Meloidogyne graminicola).</title>
        <authorList>
            <person name="Phan N.T."/>
            <person name="Danchin E.G.J."/>
            <person name="Klopp C."/>
            <person name="Perfus-Barbeoch L."/>
            <person name="Kozlowski D.K."/>
            <person name="Koutsovoulos G.D."/>
            <person name="Lopez-Roques C."/>
            <person name="Bouchez O."/>
            <person name="Zahm M."/>
            <person name="Besnard G."/>
            <person name="Bellafiore S."/>
        </authorList>
    </citation>
    <scope>NUCLEOTIDE SEQUENCE</scope>
    <source>
        <strain evidence="1">VN-18</strain>
    </source>
</reference>
<gene>
    <name evidence="1" type="ORF">Mgra_00005909</name>
</gene>
<dbReference type="Proteomes" id="UP000605970">
    <property type="component" value="Unassembled WGS sequence"/>
</dbReference>
<dbReference type="EMBL" id="JABEBT010000053">
    <property type="protein sequence ID" value="KAF7634660.1"/>
    <property type="molecule type" value="Genomic_DNA"/>
</dbReference>
<evidence type="ECO:0000313" key="1">
    <source>
        <dbReference type="EMBL" id="KAF7634660.1"/>
    </source>
</evidence>
<organism evidence="1 2">
    <name type="scientific">Meloidogyne graminicola</name>
    <dbReference type="NCBI Taxonomy" id="189291"/>
    <lineage>
        <taxon>Eukaryota</taxon>
        <taxon>Metazoa</taxon>
        <taxon>Ecdysozoa</taxon>
        <taxon>Nematoda</taxon>
        <taxon>Chromadorea</taxon>
        <taxon>Rhabditida</taxon>
        <taxon>Tylenchina</taxon>
        <taxon>Tylenchomorpha</taxon>
        <taxon>Tylenchoidea</taxon>
        <taxon>Meloidogynidae</taxon>
        <taxon>Meloidogyninae</taxon>
        <taxon>Meloidogyne</taxon>
    </lineage>
</organism>
<accession>A0A8S9ZMN0</accession>
<protein>
    <submittedName>
        <fullName evidence="1">Uncharacterized protein</fullName>
    </submittedName>
</protein>
<evidence type="ECO:0000313" key="2">
    <source>
        <dbReference type="Proteomes" id="UP000605970"/>
    </source>
</evidence>
<name>A0A8S9ZMN0_9BILA</name>
<keyword evidence="2" id="KW-1185">Reference proteome</keyword>
<dbReference type="AlphaFoldDB" id="A0A8S9ZMN0"/>
<comment type="caution">
    <text evidence="1">The sequence shown here is derived from an EMBL/GenBank/DDBJ whole genome shotgun (WGS) entry which is preliminary data.</text>
</comment>